<protein>
    <recommendedName>
        <fullName evidence="1">RNA-directed DNA polymerase</fullName>
        <ecNumber evidence="1">2.7.7.49</ecNumber>
    </recommendedName>
</protein>
<dbReference type="InterPro" id="IPR043128">
    <property type="entry name" value="Rev_trsase/Diguanyl_cyclase"/>
</dbReference>
<dbReference type="GO" id="GO:0006508">
    <property type="term" value="P:proteolysis"/>
    <property type="evidence" value="ECO:0007669"/>
    <property type="project" value="UniProtKB-KW"/>
</dbReference>
<dbReference type="InterPro" id="IPR050951">
    <property type="entry name" value="Retrovirus_Pol_polyprotein"/>
</dbReference>
<dbReference type="Pfam" id="PF00078">
    <property type="entry name" value="RVT_1"/>
    <property type="match status" value="1"/>
</dbReference>
<organism evidence="10 11">
    <name type="scientific">Lasius niger</name>
    <name type="common">Black garden ant</name>
    <dbReference type="NCBI Taxonomy" id="67767"/>
    <lineage>
        <taxon>Eukaryota</taxon>
        <taxon>Metazoa</taxon>
        <taxon>Ecdysozoa</taxon>
        <taxon>Arthropoda</taxon>
        <taxon>Hexapoda</taxon>
        <taxon>Insecta</taxon>
        <taxon>Pterygota</taxon>
        <taxon>Neoptera</taxon>
        <taxon>Endopterygota</taxon>
        <taxon>Hymenoptera</taxon>
        <taxon>Apocrita</taxon>
        <taxon>Aculeata</taxon>
        <taxon>Formicoidea</taxon>
        <taxon>Formicidae</taxon>
        <taxon>Formicinae</taxon>
        <taxon>Lasius</taxon>
        <taxon>Lasius</taxon>
    </lineage>
</organism>
<dbReference type="STRING" id="67767.A0A0J7K6M0"/>
<dbReference type="InterPro" id="IPR000477">
    <property type="entry name" value="RT_dom"/>
</dbReference>
<dbReference type="PROSITE" id="PS50878">
    <property type="entry name" value="RT_POL"/>
    <property type="match status" value="1"/>
</dbReference>
<comment type="caution">
    <text evidence="10">The sequence shown here is derived from an EMBL/GenBank/DDBJ whole genome shotgun (WGS) entry which is preliminary data.</text>
</comment>
<evidence type="ECO:0000256" key="5">
    <source>
        <dbReference type="ARBA" id="ARBA00022722"/>
    </source>
</evidence>
<evidence type="ECO:0000256" key="4">
    <source>
        <dbReference type="ARBA" id="ARBA00022695"/>
    </source>
</evidence>
<dbReference type="Gene3D" id="3.10.10.10">
    <property type="entry name" value="HIV Type 1 Reverse Transcriptase, subunit A, domain 1"/>
    <property type="match status" value="1"/>
</dbReference>
<dbReference type="PANTHER" id="PTHR37984">
    <property type="entry name" value="PROTEIN CBG26694"/>
    <property type="match status" value="1"/>
</dbReference>
<dbReference type="Gene3D" id="3.30.70.270">
    <property type="match status" value="2"/>
</dbReference>
<dbReference type="GO" id="GO:0008233">
    <property type="term" value="F:peptidase activity"/>
    <property type="evidence" value="ECO:0007669"/>
    <property type="project" value="UniProtKB-KW"/>
</dbReference>
<evidence type="ECO:0000256" key="1">
    <source>
        <dbReference type="ARBA" id="ARBA00012493"/>
    </source>
</evidence>
<dbReference type="EC" id="2.7.7.49" evidence="1"/>
<keyword evidence="8" id="KW-0695">RNA-directed DNA polymerase</keyword>
<dbReference type="Proteomes" id="UP000036403">
    <property type="component" value="Unassembled WGS sequence"/>
</dbReference>
<dbReference type="FunFam" id="3.10.10.10:FF:000007">
    <property type="entry name" value="Retrovirus-related Pol polyprotein from transposon 17.6-like Protein"/>
    <property type="match status" value="1"/>
</dbReference>
<dbReference type="GO" id="GO:0004519">
    <property type="term" value="F:endonuclease activity"/>
    <property type="evidence" value="ECO:0007669"/>
    <property type="project" value="UniProtKB-KW"/>
</dbReference>
<evidence type="ECO:0000313" key="10">
    <source>
        <dbReference type="EMBL" id="KMQ85846.1"/>
    </source>
</evidence>
<dbReference type="CDD" id="cd01647">
    <property type="entry name" value="RT_LTR"/>
    <property type="match status" value="1"/>
</dbReference>
<accession>A0A0J7K6M0</accession>
<evidence type="ECO:0000256" key="6">
    <source>
        <dbReference type="ARBA" id="ARBA00022759"/>
    </source>
</evidence>
<dbReference type="PaxDb" id="67767-A0A0J7K6M0"/>
<dbReference type="CDD" id="cd09274">
    <property type="entry name" value="RNase_HI_RT_Ty3"/>
    <property type="match status" value="1"/>
</dbReference>
<dbReference type="FunFam" id="3.30.70.270:FF:000020">
    <property type="entry name" value="Transposon Tf2-6 polyprotein-like Protein"/>
    <property type="match status" value="1"/>
</dbReference>
<keyword evidence="11" id="KW-1185">Reference proteome</keyword>
<dbReference type="InterPro" id="IPR043502">
    <property type="entry name" value="DNA/RNA_pol_sf"/>
</dbReference>
<reference evidence="10 11" key="1">
    <citation type="submission" date="2015-04" db="EMBL/GenBank/DDBJ databases">
        <title>Lasius niger genome sequencing.</title>
        <authorList>
            <person name="Konorov E.A."/>
            <person name="Nikitin M.A."/>
            <person name="Kirill M.V."/>
            <person name="Chang P."/>
        </authorList>
    </citation>
    <scope>NUCLEOTIDE SEQUENCE [LARGE SCALE GENOMIC DNA]</scope>
    <source>
        <tissue evidence="10">Whole</tissue>
    </source>
</reference>
<keyword evidence="4" id="KW-0548">Nucleotidyltransferase</keyword>
<dbReference type="Pfam" id="PF17917">
    <property type="entry name" value="RT_RNaseH"/>
    <property type="match status" value="1"/>
</dbReference>
<evidence type="ECO:0000256" key="8">
    <source>
        <dbReference type="ARBA" id="ARBA00022918"/>
    </source>
</evidence>
<dbReference type="OrthoDB" id="430238at2759"/>
<dbReference type="SUPFAM" id="SSF56672">
    <property type="entry name" value="DNA/RNA polymerases"/>
    <property type="match status" value="1"/>
</dbReference>
<gene>
    <name evidence="10" type="ORF">RF55_15367</name>
</gene>
<evidence type="ECO:0000256" key="7">
    <source>
        <dbReference type="ARBA" id="ARBA00022801"/>
    </source>
</evidence>
<keyword evidence="6 10" id="KW-0255">Endonuclease</keyword>
<dbReference type="FunFam" id="3.10.20.370:FF:000001">
    <property type="entry name" value="Retrovirus-related Pol polyprotein from transposon 17.6-like protein"/>
    <property type="match status" value="1"/>
</dbReference>
<dbReference type="InterPro" id="IPR041373">
    <property type="entry name" value="RT_RNaseH"/>
</dbReference>
<sequence length="407" mass="46875">MLRNRIIRSSTSQWNALLLVVPKETDASGKPKLRVVVDFRKLNDLTIGDSFPLPNITDILDQLGNAKYFTTLDLASGYHQIPMEESDKNKTAFSTPYGHYEYNRMPFGLKNAPATFQRLMNSILTGMQGIKCLVYLDDIVIYGASLQEHNKRLIEVLRRLRENNLKLQPDKCEFLRKEVTYLGHIITENGISPDPSKLEAVKNFPTPTKVKDVQAFIGLAGYYRRFIENFSKIAKPLTKLTKKENKFQWTQEQQHAFKILKEKLTTAPVLKYPDFAQEFIVTTDASDYAIGAILSQGKIGEDQPVAYASRVLSRAEQNYNTTEKELLSIVWAVKHFRPYLYGTKFTIVTDHKSLIWVFNVTDPRSRLMRWRLKLEEYDYVIVHKADQANRNANPARGRYRQGRGGRD</sequence>
<evidence type="ECO:0000313" key="11">
    <source>
        <dbReference type="Proteomes" id="UP000036403"/>
    </source>
</evidence>
<evidence type="ECO:0000256" key="3">
    <source>
        <dbReference type="ARBA" id="ARBA00022679"/>
    </source>
</evidence>
<dbReference type="EMBL" id="LBMM01013045">
    <property type="protein sequence ID" value="KMQ85846.1"/>
    <property type="molecule type" value="Genomic_DNA"/>
</dbReference>
<name>A0A0J7K6M0_LASNI</name>
<dbReference type="GO" id="GO:0003964">
    <property type="term" value="F:RNA-directed DNA polymerase activity"/>
    <property type="evidence" value="ECO:0007669"/>
    <property type="project" value="UniProtKB-KW"/>
</dbReference>
<keyword evidence="3" id="KW-0808">Transferase</keyword>
<dbReference type="AlphaFoldDB" id="A0A0J7K6M0"/>
<proteinExistence type="predicted"/>
<dbReference type="PANTHER" id="PTHR37984:SF5">
    <property type="entry name" value="PROTEIN NYNRIN-LIKE"/>
    <property type="match status" value="1"/>
</dbReference>
<feature type="domain" description="Reverse transcriptase" evidence="9">
    <location>
        <begin position="2"/>
        <end position="186"/>
    </location>
</feature>
<keyword evidence="5" id="KW-0540">Nuclease</keyword>
<keyword evidence="7" id="KW-0378">Hydrolase</keyword>
<evidence type="ECO:0000256" key="2">
    <source>
        <dbReference type="ARBA" id="ARBA00022670"/>
    </source>
</evidence>
<evidence type="ECO:0000259" key="9">
    <source>
        <dbReference type="PROSITE" id="PS50878"/>
    </source>
</evidence>
<keyword evidence="2" id="KW-0645">Protease</keyword>